<dbReference type="Proteomes" id="UP000275846">
    <property type="component" value="Unassembled WGS sequence"/>
</dbReference>
<name>A0A183SMY6_SCHSO</name>
<feature type="region of interest" description="Disordered" evidence="1">
    <location>
        <begin position="104"/>
        <end position="123"/>
    </location>
</feature>
<proteinExistence type="predicted"/>
<dbReference type="AlphaFoldDB" id="A0A183SMY6"/>
<evidence type="ECO:0000256" key="1">
    <source>
        <dbReference type="SAM" id="MobiDB-lite"/>
    </source>
</evidence>
<evidence type="ECO:0000313" key="3">
    <source>
        <dbReference type="Proteomes" id="UP000275846"/>
    </source>
</evidence>
<protein>
    <submittedName>
        <fullName evidence="2 4">Uncharacterized protein</fullName>
    </submittedName>
</protein>
<evidence type="ECO:0000313" key="2">
    <source>
        <dbReference type="EMBL" id="VDL91969.1"/>
    </source>
</evidence>
<sequence length="282" mass="30881">MNTPVVLVSKLDQNVHHLCRGILKSWADLSELNSRVASRIDAASSRKTSSGSSVHECRSTGINDSNLSSPTDVCLLDKVPVTGYPRNKHMENGLPCRMALQQKAQKKAPPRTSSDAKGVATAPQTTAVTPSAVCLSSSLLINNKIQELNASKEGSAIARRKVKPSQIHTRSSAGLVLKKLHNRCSSSENANDLPEAYYRKPPTTLPTRLPYFVECKVPHVPPQPPTFRFSTSSVLFQQIIRGEPCTFDISPSFHSERIVRSGVLADGFKKGLFNPRNFAFVY</sequence>
<keyword evidence="3" id="KW-1185">Reference proteome</keyword>
<evidence type="ECO:0000313" key="4">
    <source>
        <dbReference type="WBParaSite" id="SSLN_0000576301-mRNA-1"/>
    </source>
</evidence>
<reference evidence="2 3" key="2">
    <citation type="submission" date="2018-11" db="EMBL/GenBank/DDBJ databases">
        <authorList>
            <consortium name="Pathogen Informatics"/>
        </authorList>
    </citation>
    <scope>NUCLEOTIDE SEQUENCE [LARGE SCALE GENOMIC DNA]</scope>
    <source>
        <strain evidence="2 3">NST_G2</strain>
    </source>
</reference>
<dbReference type="EMBL" id="UYSU01033315">
    <property type="protein sequence ID" value="VDL91969.1"/>
    <property type="molecule type" value="Genomic_DNA"/>
</dbReference>
<feature type="region of interest" description="Disordered" evidence="1">
    <location>
        <begin position="39"/>
        <end position="63"/>
    </location>
</feature>
<dbReference type="WBParaSite" id="SSLN_0000576301-mRNA-1">
    <property type="protein sequence ID" value="SSLN_0000576301-mRNA-1"/>
    <property type="gene ID" value="SSLN_0000576301"/>
</dbReference>
<accession>A0A183SMY6</accession>
<dbReference type="OrthoDB" id="10022495at2759"/>
<reference evidence="4" key="1">
    <citation type="submission" date="2016-06" db="UniProtKB">
        <authorList>
            <consortium name="WormBaseParasite"/>
        </authorList>
    </citation>
    <scope>IDENTIFICATION</scope>
</reference>
<gene>
    <name evidence="2" type="ORF">SSLN_LOCUS5584</name>
</gene>
<organism evidence="4">
    <name type="scientific">Schistocephalus solidus</name>
    <name type="common">Tapeworm</name>
    <dbReference type="NCBI Taxonomy" id="70667"/>
    <lineage>
        <taxon>Eukaryota</taxon>
        <taxon>Metazoa</taxon>
        <taxon>Spiralia</taxon>
        <taxon>Lophotrochozoa</taxon>
        <taxon>Platyhelminthes</taxon>
        <taxon>Cestoda</taxon>
        <taxon>Eucestoda</taxon>
        <taxon>Diphyllobothriidea</taxon>
        <taxon>Diphyllobothriidae</taxon>
        <taxon>Schistocephalus</taxon>
    </lineage>
</organism>